<reference evidence="3 4" key="1">
    <citation type="submission" date="2018-05" db="EMBL/GenBank/DDBJ databases">
        <title>Genomic Encyclopedia of Type Strains, Phase IV (KMG-IV): sequencing the most valuable type-strain genomes for metagenomic binning, comparative biology and taxonomic classification.</title>
        <authorList>
            <person name="Goeker M."/>
        </authorList>
    </citation>
    <scope>NUCLEOTIDE SEQUENCE [LARGE SCALE GENOMIC DNA]</scope>
    <source>
        <strain evidence="3 4">DSM 19792</strain>
    </source>
</reference>
<accession>A0A318JC40</accession>
<feature type="domain" description="NodB homology" evidence="2">
    <location>
        <begin position="42"/>
        <end position="265"/>
    </location>
</feature>
<organism evidence="3 4">
    <name type="scientific">Undibacterium pigrum</name>
    <dbReference type="NCBI Taxonomy" id="401470"/>
    <lineage>
        <taxon>Bacteria</taxon>
        <taxon>Pseudomonadati</taxon>
        <taxon>Pseudomonadota</taxon>
        <taxon>Betaproteobacteria</taxon>
        <taxon>Burkholderiales</taxon>
        <taxon>Oxalobacteraceae</taxon>
        <taxon>Undibacterium</taxon>
    </lineage>
</organism>
<dbReference type="PROSITE" id="PS51677">
    <property type="entry name" value="NODB"/>
    <property type="match status" value="1"/>
</dbReference>
<sequence length="265" mass="28655">MIFSGKPASLLLILSYMACLSQAQAMPVEVHTRIAASANSSNKVALTLDACSGKFDASLLDFLIRKRIPATIFVTKKWLDKNPEGVAIIKANLDLFGVEDHGEKHIPAIIGPGRKIYGLTGEPDIAGLQREVTEGAKAITSTIGIAPQWYRGASARYDPLAMTEINRLGYKIAGFSLNADQGATLRKQAIIRQFKRLQAGDVIIAHMNKPASDSAEGLAVALDASLKQGFVFVRLDQVELQRVNLYAPQATKQKLLVSQANAVSR</sequence>
<keyword evidence="1" id="KW-0732">Signal</keyword>
<dbReference type="GO" id="GO:0005975">
    <property type="term" value="P:carbohydrate metabolic process"/>
    <property type="evidence" value="ECO:0007669"/>
    <property type="project" value="InterPro"/>
</dbReference>
<dbReference type="OrthoDB" id="9784220at2"/>
<dbReference type="PANTHER" id="PTHR10587:SF134">
    <property type="entry name" value="SECRETED PROTEIN"/>
    <property type="match status" value="1"/>
</dbReference>
<protein>
    <submittedName>
        <fullName evidence="3">Peptidoglycan/xylan/chitin deacetylase (PgdA/CDA1 family)</fullName>
    </submittedName>
</protein>
<dbReference type="RefSeq" id="WP_110256625.1">
    <property type="nucleotide sequence ID" value="NZ_QJKB01000007.1"/>
</dbReference>
<comment type="caution">
    <text evidence="3">The sequence shown here is derived from an EMBL/GenBank/DDBJ whole genome shotgun (WGS) entry which is preliminary data.</text>
</comment>
<dbReference type="SUPFAM" id="SSF88713">
    <property type="entry name" value="Glycoside hydrolase/deacetylase"/>
    <property type="match status" value="1"/>
</dbReference>
<dbReference type="GO" id="GO:0016810">
    <property type="term" value="F:hydrolase activity, acting on carbon-nitrogen (but not peptide) bonds"/>
    <property type="evidence" value="ECO:0007669"/>
    <property type="project" value="InterPro"/>
</dbReference>
<evidence type="ECO:0000259" key="2">
    <source>
        <dbReference type="PROSITE" id="PS51677"/>
    </source>
</evidence>
<evidence type="ECO:0000256" key="1">
    <source>
        <dbReference type="SAM" id="SignalP"/>
    </source>
</evidence>
<feature type="signal peptide" evidence="1">
    <location>
        <begin position="1"/>
        <end position="25"/>
    </location>
</feature>
<dbReference type="Pfam" id="PF01522">
    <property type="entry name" value="Polysacc_deac_1"/>
    <property type="match status" value="1"/>
</dbReference>
<dbReference type="Gene3D" id="3.20.20.370">
    <property type="entry name" value="Glycoside hydrolase/deacetylase"/>
    <property type="match status" value="1"/>
</dbReference>
<feature type="chain" id="PRO_5016338948" evidence="1">
    <location>
        <begin position="26"/>
        <end position="265"/>
    </location>
</feature>
<evidence type="ECO:0000313" key="4">
    <source>
        <dbReference type="Proteomes" id="UP000247792"/>
    </source>
</evidence>
<dbReference type="InterPro" id="IPR011330">
    <property type="entry name" value="Glyco_hydro/deAcase_b/a-brl"/>
</dbReference>
<keyword evidence="4" id="KW-1185">Reference proteome</keyword>
<dbReference type="Proteomes" id="UP000247792">
    <property type="component" value="Unassembled WGS sequence"/>
</dbReference>
<name>A0A318JC40_9BURK</name>
<proteinExistence type="predicted"/>
<dbReference type="InterPro" id="IPR050248">
    <property type="entry name" value="Polysacc_deacetylase_ArnD"/>
</dbReference>
<dbReference type="AlphaFoldDB" id="A0A318JC40"/>
<gene>
    <name evidence="3" type="ORF">DFR42_10739</name>
</gene>
<dbReference type="InterPro" id="IPR002509">
    <property type="entry name" value="NODB_dom"/>
</dbReference>
<evidence type="ECO:0000313" key="3">
    <source>
        <dbReference type="EMBL" id="PXX41388.1"/>
    </source>
</evidence>
<dbReference type="PANTHER" id="PTHR10587">
    <property type="entry name" value="GLYCOSYL TRANSFERASE-RELATED"/>
    <property type="match status" value="1"/>
</dbReference>
<dbReference type="EMBL" id="QJKB01000007">
    <property type="protein sequence ID" value="PXX41388.1"/>
    <property type="molecule type" value="Genomic_DNA"/>
</dbReference>